<protein>
    <submittedName>
        <fullName evidence="1">Uncharacterized protein</fullName>
    </submittedName>
</protein>
<dbReference type="PANTHER" id="PTHR47912:SF1">
    <property type="entry name" value="THIOREDOXIN-LIKE 4, CHLOROPLASTIC"/>
    <property type="match status" value="1"/>
</dbReference>
<dbReference type="GO" id="GO:0009507">
    <property type="term" value="C:chloroplast"/>
    <property type="evidence" value="ECO:0007669"/>
    <property type="project" value="TreeGrafter"/>
</dbReference>
<sequence>MLRLEEAVQIVNCNGTVMDEYDKPSEAAERLRIRMVPLSHFYKDGFLLVAFPTRDRQAEEDYRSNS</sequence>
<dbReference type="Proteomes" id="UP001279734">
    <property type="component" value="Unassembled WGS sequence"/>
</dbReference>
<dbReference type="AlphaFoldDB" id="A0AAD3ST85"/>
<reference evidence="1" key="1">
    <citation type="submission" date="2023-05" db="EMBL/GenBank/DDBJ databases">
        <title>Nepenthes gracilis genome sequencing.</title>
        <authorList>
            <person name="Fukushima K."/>
        </authorList>
    </citation>
    <scope>NUCLEOTIDE SEQUENCE</scope>
    <source>
        <strain evidence="1">SING2019-196</strain>
    </source>
</reference>
<comment type="caution">
    <text evidence="1">The sequence shown here is derived from an EMBL/GenBank/DDBJ whole genome shotgun (WGS) entry which is preliminary data.</text>
</comment>
<dbReference type="EMBL" id="BSYO01000016">
    <property type="protein sequence ID" value="GMH16672.1"/>
    <property type="molecule type" value="Genomic_DNA"/>
</dbReference>
<dbReference type="InterPro" id="IPR044176">
    <property type="entry name" value="TRL4_chloroplastic"/>
</dbReference>
<proteinExistence type="predicted"/>
<organism evidence="1 2">
    <name type="scientific">Nepenthes gracilis</name>
    <name type="common">Slender pitcher plant</name>
    <dbReference type="NCBI Taxonomy" id="150966"/>
    <lineage>
        <taxon>Eukaryota</taxon>
        <taxon>Viridiplantae</taxon>
        <taxon>Streptophyta</taxon>
        <taxon>Embryophyta</taxon>
        <taxon>Tracheophyta</taxon>
        <taxon>Spermatophyta</taxon>
        <taxon>Magnoliopsida</taxon>
        <taxon>eudicotyledons</taxon>
        <taxon>Gunneridae</taxon>
        <taxon>Pentapetalae</taxon>
        <taxon>Caryophyllales</taxon>
        <taxon>Nepenthaceae</taxon>
        <taxon>Nepenthes</taxon>
    </lineage>
</organism>
<gene>
    <name evidence="1" type="ORF">Nepgr_018513</name>
</gene>
<evidence type="ECO:0000313" key="2">
    <source>
        <dbReference type="Proteomes" id="UP001279734"/>
    </source>
</evidence>
<name>A0AAD3ST85_NEPGR</name>
<accession>A0AAD3ST85</accession>
<dbReference type="PANTHER" id="PTHR47912">
    <property type="entry name" value="THIOREDOXIN-LIKE 4, CHLOROPLASTIC"/>
    <property type="match status" value="1"/>
</dbReference>
<keyword evidence="2" id="KW-1185">Reference proteome</keyword>
<evidence type="ECO:0000313" key="1">
    <source>
        <dbReference type="EMBL" id="GMH16672.1"/>
    </source>
</evidence>